<accession>A0ACC0AKQ3</accession>
<comment type="caution">
    <text evidence="1">The sequence shown here is derived from an EMBL/GenBank/DDBJ whole genome shotgun (WGS) entry which is preliminary data.</text>
</comment>
<organism evidence="1 2">
    <name type="scientific">Catharanthus roseus</name>
    <name type="common">Madagascar periwinkle</name>
    <name type="synonym">Vinca rosea</name>
    <dbReference type="NCBI Taxonomy" id="4058"/>
    <lineage>
        <taxon>Eukaryota</taxon>
        <taxon>Viridiplantae</taxon>
        <taxon>Streptophyta</taxon>
        <taxon>Embryophyta</taxon>
        <taxon>Tracheophyta</taxon>
        <taxon>Spermatophyta</taxon>
        <taxon>Magnoliopsida</taxon>
        <taxon>eudicotyledons</taxon>
        <taxon>Gunneridae</taxon>
        <taxon>Pentapetalae</taxon>
        <taxon>asterids</taxon>
        <taxon>lamiids</taxon>
        <taxon>Gentianales</taxon>
        <taxon>Apocynaceae</taxon>
        <taxon>Rauvolfioideae</taxon>
        <taxon>Vinceae</taxon>
        <taxon>Catharanthinae</taxon>
        <taxon>Catharanthus</taxon>
    </lineage>
</organism>
<protein>
    <submittedName>
        <fullName evidence="1">Uncharacterized protein</fullName>
    </submittedName>
</protein>
<reference evidence="2" key="1">
    <citation type="journal article" date="2023" name="Nat. Plants">
        <title>Single-cell RNA sequencing provides a high-resolution roadmap for understanding the multicellular compartmentation of specialized metabolism.</title>
        <authorList>
            <person name="Sun S."/>
            <person name="Shen X."/>
            <person name="Li Y."/>
            <person name="Li Y."/>
            <person name="Wang S."/>
            <person name="Li R."/>
            <person name="Zhang H."/>
            <person name="Shen G."/>
            <person name="Guo B."/>
            <person name="Wei J."/>
            <person name="Xu J."/>
            <person name="St-Pierre B."/>
            <person name="Chen S."/>
            <person name="Sun C."/>
        </authorList>
    </citation>
    <scope>NUCLEOTIDE SEQUENCE [LARGE SCALE GENOMIC DNA]</scope>
</reference>
<proteinExistence type="predicted"/>
<name>A0ACC0AKQ3_CATRO</name>
<sequence length="304" mass="35021">MSMIPRSRVIVNGVQRMRTYHYYWCRQCQRSIRTTTTNPSEIICPRCLGELRYELDISRPSLLSNNATRMEPTPASRLLDALALMLDPSLGQQSLDQTQQRHRARVIIQFIGPDPQPPSENSIPLPGNARRAAAAPDRDELDELIQGLTQNDRPGPPPASVSAIEALPTVVLTTTHLASDSHCPVCKDEFEIGGEVRELPCKHFYHSDCIIPWLHIHNTCPVCRHELEAGTYSSNNNYQTDRADEDFHATDEIRRSLDWRWRQLFSSRPFSIFANWAYRYFSYLQNRSIARGDTMPWWRFWAIP</sequence>
<dbReference type="EMBL" id="CM044705">
    <property type="protein sequence ID" value="KAI5661528.1"/>
    <property type="molecule type" value="Genomic_DNA"/>
</dbReference>
<keyword evidence="2" id="KW-1185">Reference proteome</keyword>
<dbReference type="Proteomes" id="UP001060085">
    <property type="component" value="Linkage Group LG05"/>
</dbReference>
<gene>
    <name evidence="1" type="ORF">M9H77_20851</name>
</gene>
<evidence type="ECO:0000313" key="2">
    <source>
        <dbReference type="Proteomes" id="UP001060085"/>
    </source>
</evidence>
<evidence type="ECO:0000313" key="1">
    <source>
        <dbReference type="EMBL" id="KAI5661528.1"/>
    </source>
</evidence>